<organism evidence="7 8">
    <name type="scientific">Periconia macrospinosa</name>
    <dbReference type="NCBI Taxonomy" id="97972"/>
    <lineage>
        <taxon>Eukaryota</taxon>
        <taxon>Fungi</taxon>
        <taxon>Dikarya</taxon>
        <taxon>Ascomycota</taxon>
        <taxon>Pezizomycotina</taxon>
        <taxon>Dothideomycetes</taxon>
        <taxon>Pleosporomycetidae</taxon>
        <taxon>Pleosporales</taxon>
        <taxon>Massarineae</taxon>
        <taxon>Periconiaceae</taxon>
        <taxon>Periconia</taxon>
    </lineage>
</organism>
<dbReference type="PANTHER" id="PTHR33353">
    <property type="entry name" value="PUTATIVE (AFU_ORTHOLOGUE AFUA_1G12560)-RELATED"/>
    <property type="match status" value="1"/>
</dbReference>
<sequence length="268" mass="27204">LAALAATANAHGAVTGIVADGVYFPGYKAEYHYSGKIPDGVVGWSAENLDNGYVGGDQTTYTSPDINCHKNAKPAAASAKVAAGGTVAWQWNTWPESHIGPVITYAANCGDDCSAVNKETLEWVKIEEAGYENGKWAAVELIATNNTWTTTVPKDLAAGKYVFRHEIIALHSANNANGAQNYPQCVNIEVTGSGTASPKGTLGSALYTAQDKGILFNPYGGSIDYTIPGPALMAGGSSGGSAPAPAPSASAAPSSSAAPAPSSSAAPA</sequence>
<dbReference type="STRING" id="97972.A0A2V1DMJ5"/>
<keyword evidence="4" id="KW-1015">Disulfide bond</keyword>
<dbReference type="OrthoDB" id="4849160at2759"/>
<gene>
    <name evidence="7" type="ORF">DM02DRAFT_496154</name>
</gene>
<evidence type="ECO:0000256" key="3">
    <source>
        <dbReference type="ARBA" id="ARBA00022525"/>
    </source>
</evidence>
<comment type="cofactor">
    <cofactor evidence="1">
        <name>Cu(2+)</name>
        <dbReference type="ChEBI" id="CHEBI:29036"/>
    </cofactor>
</comment>
<dbReference type="GO" id="GO:0004497">
    <property type="term" value="F:monooxygenase activity"/>
    <property type="evidence" value="ECO:0007669"/>
    <property type="project" value="UniProtKB-KW"/>
</dbReference>
<feature type="domain" description="Auxiliary Activity family 9 catalytic" evidence="6">
    <location>
        <begin position="11"/>
        <end position="220"/>
    </location>
</feature>
<dbReference type="CDD" id="cd21175">
    <property type="entry name" value="LPMO_AA9"/>
    <property type="match status" value="1"/>
</dbReference>
<dbReference type="GO" id="GO:0005576">
    <property type="term" value="C:extracellular region"/>
    <property type="evidence" value="ECO:0007669"/>
    <property type="project" value="UniProtKB-SubCell"/>
</dbReference>
<proteinExistence type="predicted"/>
<evidence type="ECO:0000313" key="7">
    <source>
        <dbReference type="EMBL" id="PVH98479.1"/>
    </source>
</evidence>
<keyword evidence="7" id="KW-0560">Oxidoreductase</keyword>
<evidence type="ECO:0000256" key="1">
    <source>
        <dbReference type="ARBA" id="ARBA00001973"/>
    </source>
</evidence>
<evidence type="ECO:0000313" key="8">
    <source>
        <dbReference type="Proteomes" id="UP000244855"/>
    </source>
</evidence>
<dbReference type="Gene3D" id="2.70.50.70">
    <property type="match status" value="1"/>
</dbReference>
<dbReference type="InterPro" id="IPR005103">
    <property type="entry name" value="AA9_LPMO"/>
</dbReference>
<dbReference type="InterPro" id="IPR049892">
    <property type="entry name" value="AA9"/>
</dbReference>
<dbReference type="EMBL" id="KZ805412">
    <property type="protein sequence ID" value="PVH98479.1"/>
    <property type="molecule type" value="Genomic_DNA"/>
</dbReference>
<comment type="subcellular location">
    <subcellularLocation>
        <location evidence="2">Secreted</location>
    </subcellularLocation>
</comment>
<evidence type="ECO:0000256" key="4">
    <source>
        <dbReference type="ARBA" id="ARBA00023157"/>
    </source>
</evidence>
<accession>A0A2V1DMJ5</accession>
<name>A0A2V1DMJ5_9PLEO</name>
<keyword evidence="7" id="KW-0503">Monooxygenase</keyword>
<feature type="non-terminal residue" evidence="7">
    <location>
        <position position="1"/>
    </location>
</feature>
<feature type="region of interest" description="Disordered" evidence="5">
    <location>
        <begin position="234"/>
        <end position="268"/>
    </location>
</feature>
<evidence type="ECO:0000256" key="5">
    <source>
        <dbReference type="SAM" id="MobiDB-lite"/>
    </source>
</evidence>
<dbReference type="Pfam" id="PF03443">
    <property type="entry name" value="AA9"/>
    <property type="match status" value="1"/>
</dbReference>
<dbReference type="PANTHER" id="PTHR33353:SF34">
    <property type="entry name" value="ENDO-BETA-1,4-GLUCANASE D"/>
    <property type="match status" value="1"/>
</dbReference>
<feature type="non-terminal residue" evidence="7">
    <location>
        <position position="268"/>
    </location>
</feature>
<feature type="compositionally biased region" description="Low complexity" evidence="5">
    <location>
        <begin position="240"/>
        <end position="268"/>
    </location>
</feature>
<keyword evidence="8" id="KW-1185">Reference proteome</keyword>
<evidence type="ECO:0000259" key="6">
    <source>
        <dbReference type="Pfam" id="PF03443"/>
    </source>
</evidence>
<protein>
    <submittedName>
        <fullName evidence="7">Lytic polysaccharide monooxygenase</fullName>
    </submittedName>
</protein>
<keyword evidence="3" id="KW-0964">Secreted</keyword>
<reference evidence="7 8" key="1">
    <citation type="journal article" date="2018" name="Sci. Rep.">
        <title>Comparative genomics provides insights into the lifestyle and reveals functional heterogeneity of dark septate endophytic fungi.</title>
        <authorList>
            <person name="Knapp D.G."/>
            <person name="Nemeth J.B."/>
            <person name="Barry K."/>
            <person name="Hainaut M."/>
            <person name="Henrissat B."/>
            <person name="Johnson J."/>
            <person name="Kuo A."/>
            <person name="Lim J.H.P."/>
            <person name="Lipzen A."/>
            <person name="Nolan M."/>
            <person name="Ohm R.A."/>
            <person name="Tamas L."/>
            <person name="Grigoriev I.V."/>
            <person name="Spatafora J.W."/>
            <person name="Nagy L.G."/>
            <person name="Kovacs G.M."/>
        </authorList>
    </citation>
    <scope>NUCLEOTIDE SEQUENCE [LARGE SCALE GENOMIC DNA]</scope>
    <source>
        <strain evidence="7 8">DSE2036</strain>
    </source>
</reference>
<dbReference type="Proteomes" id="UP000244855">
    <property type="component" value="Unassembled WGS sequence"/>
</dbReference>
<evidence type="ECO:0000256" key="2">
    <source>
        <dbReference type="ARBA" id="ARBA00004613"/>
    </source>
</evidence>
<dbReference type="AlphaFoldDB" id="A0A2V1DMJ5"/>